<feature type="region of interest" description="Disordered" evidence="1">
    <location>
        <begin position="1"/>
        <end position="63"/>
    </location>
</feature>
<protein>
    <submittedName>
        <fullName evidence="2">Uncharacterized protein</fullName>
    </submittedName>
</protein>
<evidence type="ECO:0000313" key="2">
    <source>
        <dbReference type="EMBL" id="GMA95580.1"/>
    </source>
</evidence>
<evidence type="ECO:0000256" key="1">
    <source>
        <dbReference type="SAM" id="MobiDB-lite"/>
    </source>
</evidence>
<accession>A0ABQ6K4M7</accession>
<comment type="caution">
    <text evidence="2">The sequence shown here is derived from an EMBL/GenBank/DDBJ whole genome shotgun (WGS) entry which is preliminary data.</text>
</comment>
<gene>
    <name evidence="2" type="ORF">GCM10025881_24040</name>
</gene>
<organism evidence="2 3">
    <name type="scientific">Pseudolysinimonas kribbensis</name>
    <dbReference type="NCBI Taxonomy" id="433641"/>
    <lineage>
        <taxon>Bacteria</taxon>
        <taxon>Bacillati</taxon>
        <taxon>Actinomycetota</taxon>
        <taxon>Actinomycetes</taxon>
        <taxon>Micrococcales</taxon>
        <taxon>Microbacteriaceae</taxon>
        <taxon>Pseudolysinimonas</taxon>
    </lineage>
</organism>
<proteinExistence type="predicted"/>
<keyword evidence="3" id="KW-1185">Reference proteome</keyword>
<name>A0ABQ6K4M7_9MICO</name>
<sequence length="102" mass="10613">MVDDLDEAENALGAAHLDEIGTQGGQREQLRSRATGCAGAMKPGRLGRETHSSTPESRTTAAATAATAATTAVVMLTTRFMSSTLGRRIRGTGVLRATPDQV</sequence>
<reference evidence="3" key="1">
    <citation type="journal article" date="2019" name="Int. J. Syst. Evol. Microbiol.">
        <title>The Global Catalogue of Microorganisms (GCM) 10K type strain sequencing project: providing services to taxonomists for standard genome sequencing and annotation.</title>
        <authorList>
            <consortium name="The Broad Institute Genomics Platform"/>
            <consortium name="The Broad Institute Genome Sequencing Center for Infectious Disease"/>
            <person name="Wu L."/>
            <person name="Ma J."/>
        </authorList>
    </citation>
    <scope>NUCLEOTIDE SEQUENCE [LARGE SCALE GENOMIC DNA]</scope>
    <source>
        <strain evidence="3">NBRC 108894</strain>
    </source>
</reference>
<dbReference type="EMBL" id="BSVB01000001">
    <property type="protein sequence ID" value="GMA95580.1"/>
    <property type="molecule type" value="Genomic_DNA"/>
</dbReference>
<evidence type="ECO:0000313" key="3">
    <source>
        <dbReference type="Proteomes" id="UP001157034"/>
    </source>
</evidence>
<dbReference type="Proteomes" id="UP001157034">
    <property type="component" value="Unassembled WGS sequence"/>
</dbReference>